<keyword evidence="3" id="KW-1133">Transmembrane helix</keyword>
<keyword evidence="6" id="KW-0472">Membrane</keyword>
<evidence type="ECO:0000256" key="5">
    <source>
        <dbReference type="ARBA" id="ARBA00023054"/>
    </source>
</evidence>
<dbReference type="PANTHER" id="PTHR13815:SF7">
    <property type="entry name" value="GOLGIN SUBFAMILY A MEMBER 5"/>
    <property type="match status" value="1"/>
</dbReference>
<evidence type="ECO:0000256" key="1">
    <source>
        <dbReference type="ARBA" id="ARBA00004409"/>
    </source>
</evidence>
<comment type="caution">
    <text evidence="9">The sequence shown here is derived from an EMBL/GenBank/DDBJ whole genome shotgun (WGS) entry which is preliminary data.</text>
</comment>
<dbReference type="STRING" id="10195.A0A3M7SC90"/>
<evidence type="ECO:0000256" key="2">
    <source>
        <dbReference type="ARBA" id="ARBA00022692"/>
    </source>
</evidence>
<dbReference type="PANTHER" id="PTHR13815">
    <property type="entry name" value="GOLGIN-84"/>
    <property type="match status" value="1"/>
</dbReference>
<keyword evidence="10" id="KW-1185">Reference proteome</keyword>
<dbReference type="Proteomes" id="UP000276133">
    <property type="component" value="Unassembled WGS sequence"/>
</dbReference>
<dbReference type="GO" id="GO:0000139">
    <property type="term" value="C:Golgi membrane"/>
    <property type="evidence" value="ECO:0007669"/>
    <property type="project" value="UniProtKB-SubCell"/>
</dbReference>
<keyword evidence="4" id="KW-0333">Golgi apparatus</keyword>
<dbReference type="OrthoDB" id="248903at2759"/>
<evidence type="ECO:0000313" key="9">
    <source>
        <dbReference type="EMBL" id="RNA33416.1"/>
    </source>
</evidence>
<organism evidence="9 10">
    <name type="scientific">Brachionus plicatilis</name>
    <name type="common">Marine rotifer</name>
    <name type="synonym">Brachionus muelleri</name>
    <dbReference type="NCBI Taxonomy" id="10195"/>
    <lineage>
        <taxon>Eukaryota</taxon>
        <taxon>Metazoa</taxon>
        <taxon>Spiralia</taxon>
        <taxon>Gnathifera</taxon>
        <taxon>Rotifera</taxon>
        <taxon>Eurotatoria</taxon>
        <taxon>Monogononta</taxon>
        <taxon>Pseudotrocha</taxon>
        <taxon>Ploima</taxon>
        <taxon>Brachionidae</taxon>
        <taxon>Brachionus</taxon>
    </lineage>
</organism>
<dbReference type="GO" id="GO:0007030">
    <property type="term" value="P:Golgi organization"/>
    <property type="evidence" value="ECO:0007669"/>
    <property type="project" value="InterPro"/>
</dbReference>
<evidence type="ECO:0000256" key="3">
    <source>
        <dbReference type="ARBA" id="ARBA00022989"/>
    </source>
</evidence>
<keyword evidence="2" id="KW-0812">Transmembrane</keyword>
<protein>
    <submittedName>
        <fullName evidence="9">Golgin subfamily A member 5</fullName>
    </submittedName>
</protein>
<dbReference type="AlphaFoldDB" id="A0A3M7SC90"/>
<dbReference type="GO" id="GO:0031985">
    <property type="term" value="C:Golgi cisterna"/>
    <property type="evidence" value="ECO:0007669"/>
    <property type="project" value="TreeGrafter"/>
</dbReference>
<accession>A0A3M7SC90</accession>
<evidence type="ECO:0000256" key="7">
    <source>
        <dbReference type="SAM" id="Coils"/>
    </source>
</evidence>
<dbReference type="EMBL" id="REGN01001644">
    <property type="protein sequence ID" value="RNA33416.1"/>
    <property type="molecule type" value="Genomic_DNA"/>
</dbReference>
<dbReference type="Gene3D" id="1.10.287.1490">
    <property type="match status" value="1"/>
</dbReference>
<evidence type="ECO:0000256" key="8">
    <source>
        <dbReference type="SAM" id="MobiDB-lite"/>
    </source>
</evidence>
<feature type="region of interest" description="Disordered" evidence="8">
    <location>
        <begin position="103"/>
        <end position="123"/>
    </location>
</feature>
<feature type="compositionally biased region" description="Polar residues" evidence="8">
    <location>
        <begin position="46"/>
        <end position="85"/>
    </location>
</feature>
<gene>
    <name evidence="9" type="ORF">BpHYR1_048508</name>
</gene>
<reference evidence="9 10" key="1">
    <citation type="journal article" date="2018" name="Sci. Rep.">
        <title>Genomic signatures of local adaptation to the degree of environmental predictability in rotifers.</title>
        <authorList>
            <person name="Franch-Gras L."/>
            <person name="Hahn C."/>
            <person name="Garcia-Roger E.M."/>
            <person name="Carmona M.J."/>
            <person name="Serra M."/>
            <person name="Gomez A."/>
        </authorList>
    </citation>
    <scope>NUCLEOTIDE SEQUENCE [LARGE SCALE GENOMIC DNA]</scope>
    <source>
        <strain evidence="9">HYR1</strain>
    </source>
</reference>
<comment type="subcellular location">
    <subcellularLocation>
        <location evidence="1">Golgi apparatus membrane</location>
        <topology evidence="1">Single-pass type IV membrane protein</topology>
    </subcellularLocation>
</comment>
<evidence type="ECO:0000256" key="4">
    <source>
        <dbReference type="ARBA" id="ARBA00023034"/>
    </source>
</evidence>
<proteinExistence type="predicted"/>
<keyword evidence="5 7" id="KW-0175">Coiled coil</keyword>
<feature type="coiled-coil region" evidence="7">
    <location>
        <begin position="150"/>
        <end position="325"/>
    </location>
</feature>
<feature type="region of interest" description="Disordered" evidence="8">
    <location>
        <begin position="29"/>
        <end position="87"/>
    </location>
</feature>
<evidence type="ECO:0000313" key="10">
    <source>
        <dbReference type="Proteomes" id="UP000276133"/>
    </source>
</evidence>
<dbReference type="GO" id="GO:0000301">
    <property type="term" value="P:retrograde transport, vesicle recycling within Golgi"/>
    <property type="evidence" value="ECO:0007669"/>
    <property type="project" value="TreeGrafter"/>
</dbReference>
<dbReference type="InterPro" id="IPR019177">
    <property type="entry name" value="Golgin_subfamily_A_member_5"/>
</dbReference>
<sequence length="333" mass="38706">MLKNENRMSFFKLAENLLNNLDQQTQSSISTALHKKDERKNKKKTNLSVSETNPSNPINSQSVSNFGSEFYQNSSTRTSTTSLKNLFNKPNKEDELINFLNNNDAKNLPLSKGSSRTDLEKPEPEIVEEKVNFIIGSKSNETEDEMDKTAPEQSQETKFLKKEIDSLNQEINALMKRIKDKDDDYLKVKKKIENYQNQVSQSDKIIRELRSREEDLNESIKSKDSQLAVFRVRLDEYDNELKNRKEDIDSLRSESERILKDHSTSSDLQSQVVETLKEKINALENELNREKEAYASAQKEYMTLQSRLETEKESLINNLRSIEQKISEEKMFN</sequence>
<name>A0A3M7SC90_BRAPC</name>
<evidence type="ECO:0000256" key="6">
    <source>
        <dbReference type="ARBA" id="ARBA00023136"/>
    </source>
</evidence>